<reference evidence="1" key="1">
    <citation type="journal article" date="2014" name="Front. Microbiol.">
        <title>High frequency of phylogenetically diverse reductive dehalogenase-homologous genes in deep subseafloor sedimentary metagenomes.</title>
        <authorList>
            <person name="Kawai M."/>
            <person name="Futagami T."/>
            <person name="Toyoda A."/>
            <person name="Takaki Y."/>
            <person name="Nishi S."/>
            <person name="Hori S."/>
            <person name="Arai W."/>
            <person name="Tsubouchi T."/>
            <person name="Morono Y."/>
            <person name="Uchiyama I."/>
            <person name="Ito T."/>
            <person name="Fujiyama A."/>
            <person name="Inagaki F."/>
            <person name="Takami H."/>
        </authorList>
    </citation>
    <scope>NUCLEOTIDE SEQUENCE</scope>
    <source>
        <strain evidence="1">Expedition CK06-06</strain>
    </source>
</reference>
<dbReference type="AlphaFoldDB" id="X1HHX8"/>
<organism evidence="1">
    <name type="scientific">marine sediment metagenome</name>
    <dbReference type="NCBI Taxonomy" id="412755"/>
    <lineage>
        <taxon>unclassified sequences</taxon>
        <taxon>metagenomes</taxon>
        <taxon>ecological metagenomes</taxon>
    </lineage>
</organism>
<sequence length="84" mass="9474">MKIVDLSKGKHSLAELLALAKSESVLIHSTSIDDFLLEQADELDREAAALRASDKFMSFLEERSKEKGDIPISEVREKRVMENL</sequence>
<dbReference type="EMBL" id="BARU01033646">
    <property type="protein sequence ID" value="GAH69771.1"/>
    <property type="molecule type" value="Genomic_DNA"/>
</dbReference>
<evidence type="ECO:0000313" key="1">
    <source>
        <dbReference type="EMBL" id="GAH69771.1"/>
    </source>
</evidence>
<proteinExistence type="predicted"/>
<protein>
    <submittedName>
        <fullName evidence="1">Uncharacterized protein</fullName>
    </submittedName>
</protein>
<name>X1HHX8_9ZZZZ</name>
<accession>X1HHX8</accession>
<comment type="caution">
    <text evidence="1">The sequence shown here is derived from an EMBL/GenBank/DDBJ whole genome shotgun (WGS) entry which is preliminary data.</text>
</comment>
<gene>
    <name evidence="1" type="ORF">S03H2_52903</name>
</gene>